<dbReference type="AlphaFoldDB" id="A0AAV8ZJE1"/>
<reference evidence="2" key="1">
    <citation type="journal article" date="2023" name="Insect Mol. Biol.">
        <title>Genome sequencing provides insights into the evolution of gene families encoding plant cell wall-degrading enzymes in longhorned beetles.</title>
        <authorList>
            <person name="Shin N.R."/>
            <person name="Okamura Y."/>
            <person name="Kirsch R."/>
            <person name="Pauchet Y."/>
        </authorList>
    </citation>
    <scope>NUCLEOTIDE SEQUENCE</scope>
    <source>
        <strain evidence="2">RBIC_L_NR</strain>
    </source>
</reference>
<dbReference type="PANTHER" id="PTHR47055:SF3">
    <property type="entry name" value="PHORBOL-ESTER_DAG-TYPE DOMAIN-CONTAINING PROTEIN"/>
    <property type="match status" value="1"/>
</dbReference>
<proteinExistence type="predicted"/>
<keyword evidence="3" id="KW-1185">Reference proteome</keyword>
<dbReference type="InterPro" id="IPR052638">
    <property type="entry name" value="PiggyBac_TE-derived"/>
</dbReference>
<comment type="caution">
    <text evidence="2">The sequence shown here is derived from an EMBL/GenBank/DDBJ whole genome shotgun (WGS) entry which is preliminary data.</text>
</comment>
<dbReference type="EMBL" id="JANEYF010001357">
    <property type="protein sequence ID" value="KAJ8964427.1"/>
    <property type="molecule type" value="Genomic_DNA"/>
</dbReference>
<dbReference type="Proteomes" id="UP001162156">
    <property type="component" value="Unassembled WGS sequence"/>
</dbReference>
<dbReference type="Pfam" id="PF13843">
    <property type="entry name" value="DDE_Tnp_1_7"/>
    <property type="match status" value="1"/>
</dbReference>
<gene>
    <name evidence="2" type="ORF">NQ314_004918</name>
</gene>
<evidence type="ECO:0000313" key="2">
    <source>
        <dbReference type="EMBL" id="KAJ8964427.1"/>
    </source>
</evidence>
<evidence type="ECO:0000259" key="1">
    <source>
        <dbReference type="Pfam" id="PF13843"/>
    </source>
</evidence>
<protein>
    <recommendedName>
        <fullName evidence="1">PiggyBac transposable element-derived protein domain-containing protein</fullName>
    </recommendedName>
</protein>
<dbReference type="PANTHER" id="PTHR47055">
    <property type="entry name" value="DDE_TNP_1_7 DOMAIN-CONTAINING PROTEIN"/>
    <property type="match status" value="1"/>
</dbReference>
<name>A0AAV8ZJE1_9CUCU</name>
<sequence>MERMGPRSNMKKCPNADYETFKILTPVERFEMFLDDDIVDYLVSESTKYAQFKNEQNPQITKEEMRCFLAILIISGYNGLPGKKYYWNTDGNMGNNLVREAIRRDRFLTIWKYFHLAANNFVVQSDKYYKLRPLIEKLQQKFIYYYVPEKNLNYDESMVKCFGRHSCK</sequence>
<dbReference type="GO" id="GO:0043565">
    <property type="term" value="F:sequence-specific DNA binding"/>
    <property type="evidence" value="ECO:0007669"/>
    <property type="project" value="TreeGrafter"/>
</dbReference>
<organism evidence="2 3">
    <name type="scientific">Rhamnusium bicolor</name>
    <dbReference type="NCBI Taxonomy" id="1586634"/>
    <lineage>
        <taxon>Eukaryota</taxon>
        <taxon>Metazoa</taxon>
        <taxon>Ecdysozoa</taxon>
        <taxon>Arthropoda</taxon>
        <taxon>Hexapoda</taxon>
        <taxon>Insecta</taxon>
        <taxon>Pterygota</taxon>
        <taxon>Neoptera</taxon>
        <taxon>Endopterygota</taxon>
        <taxon>Coleoptera</taxon>
        <taxon>Polyphaga</taxon>
        <taxon>Cucujiformia</taxon>
        <taxon>Chrysomeloidea</taxon>
        <taxon>Cerambycidae</taxon>
        <taxon>Lepturinae</taxon>
        <taxon>Rhagiini</taxon>
        <taxon>Rhamnusium</taxon>
    </lineage>
</organism>
<accession>A0AAV8ZJE1</accession>
<dbReference type="InterPro" id="IPR029526">
    <property type="entry name" value="PGBD"/>
</dbReference>
<feature type="domain" description="PiggyBac transposable element-derived protein" evidence="1">
    <location>
        <begin position="25"/>
        <end position="168"/>
    </location>
</feature>
<evidence type="ECO:0000313" key="3">
    <source>
        <dbReference type="Proteomes" id="UP001162156"/>
    </source>
</evidence>